<keyword evidence="3 5" id="KW-0540">Nuclease</keyword>
<name>A0A1F6E512_9BACT</name>
<dbReference type="GO" id="GO:0000967">
    <property type="term" value="P:rRNA 5'-end processing"/>
    <property type="evidence" value="ECO:0007669"/>
    <property type="project" value="UniProtKB-UniRule"/>
</dbReference>
<evidence type="ECO:0000256" key="3">
    <source>
        <dbReference type="ARBA" id="ARBA00022722"/>
    </source>
</evidence>
<dbReference type="InterPro" id="IPR005227">
    <property type="entry name" value="YqgF"/>
</dbReference>
<dbReference type="Pfam" id="PF03652">
    <property type="entry name" value="RuvX"/>
    <property type="match status" value="1"/>
</dbReference>
<dbReference type="SUPFAM" id="SSF53098">
    <property type="entry name" value="Ribonuclease H-like"/>
    <property type="match status" value="1"/>
</dbReference>
<keyword evidence="2 5" id="KW-0690">Ribosome biogenesis</keyword>
<evidence type="ECO:0000256" key="4">
    <source>
        <dbReference type="ARBA" id="ARBA00022801"/>
    </source>
</evidence>
<evidence type="ECO:0000313" key="8">
    <source>
        <dbReference type="Proteomes" id="UP000176914"/>
    </source>
</evidence>
<evidence type="ECO:0000313" key="7">
    <source>
        <dbReference type="EMBL" id="OGG68726.1"/>
    </source>
</evidence>
<evidence type="ECO:0000259" key="6">
    <source>
        <dbReference type="SMART" id="SM00732"/>
    </source>
</evidence>
<dbReference type="EMBL" id="MFLL01000029">
    <property type="protein sequence ID" value="OGG68726.1"/>
    <property type="molecule type" value="Genomic_DNA"/>
</dbReference>
<dbReference type="SMART" id="SM00732">
    <property type="entry name" value="YqgFc"/>
    <property type="match status" value="1"/>
</dbReference>
<dbReference type="NCBIfam" id="TIGR00250">
    <property type="entry name" value="RNAse_H_YqgF"/>
    <property type="match status" value="1"/>
</dbReference>
<gene>
    <name evidence="7" type="ORF">A3C20_02290</name>
</gene>
<dbReference type="Proteomes" id="UP000176914">
    <property type="component" value="Unassembled WGS sequence"/>
</dbReference>
<dbReference type="Gene3D" id="3.30.420.140">
    <property type="entry name" value="YqgF/RNase H-like domain"/>
    <property type="match status" value="1"/>
</dbReference>
<evidence type="ECO:0000256" key="2">
    <source>
        <dbReference type="ARBA" id="ARBA00022517"/>
    </source>
</evidence>
<dbReference type="EC" id="3.1.-.-" evidence="5"/>
<comment type="subcellular location">
    <subcellularLocation>
        <location evidence="5">Cytoplasm</location>
    </subcellularLocation>
</comment>
<comment type="similarity">
    <text evidence="5">Belongs to the YqgF HJR family.</text>
</comment>
<dbReference type="PANTHER" id="PTHR33317">
    <property type="entry name" value="POLYNUCLEOTIDYL TRANSFERASE, RIBONUCLEASE H-LIKE SUPERFAMILY PROTEIN"/>
    <property type="match status" value="1"/>
</dbReference>
<proteinExistence type="inferred from homology"/>
<dbReference type="GO" id="GO:0016788">
    <property type="term" value="F:hydrolase activity, acting on ester bonds"/>
    <property type="evidence" value="ECO:0007669"/>
    <property type="project" value="UniProtKB-UniRule"/>
</dbReference>
<organism evidence="7 8">
    <name type="scientific">Candidatus Kaiserbacteria bacterium RIFCSPHIGHO2_02_FULL_55_25</name>
    <dbReference type="NCBI Taxonomy" id="1798498"/>
    <lineage>
        <taxon>Bacteria</taxon>
        <taxon>Candidatus Kaiseribacteriota</taxon>
    </lineage>
</organism>
<dbReference type="InterPro" id="IPR012337">
    <property type="entry name" value="RNaseH-like_sf"/>
</dbReference>
<dbReference type="GO" id="GO:0004518">
    <property type="term" value="F:nuclease activity"/>
    <property type="evidence" value="ECO:0007669"/>
    <property type="project" value="UniProtKB-KW"/>
</dbReference>
<dbReference type="PANTHER" id="PTHR33317:SF4">
    <property type="entry name" value="POLYNUCLEOTIDYL TRANSFERASE, RIBONUCLEASE H-LIKE SUPERFAMILY PROTEIN"/>
    <property type="match status" value="1"/>
</dbReference>
<accession>A0A1F6E512</accession>
<dbReference type="InterPro" id="IPR037027">
    <property type="entry name" value="YqgF/RNaseH-like_dom_sf"/>
</dbReference>
<dbReference type="GO" id="GO:0005829">
    <property type="term" value="C:cytosol"/>
    <property type="evidence" value="ECO:0007669"/>
    <property type="project" value="TreeGrafter"/>
</dbReference>
<evidence type="ECO:0000256" key="5">
    <source>
        <dbReference type="HAMAP-Rule" id="MF_00651"/>
    </source>
</evidence>
<comment type="caution">
    <text evidence="7">The sequence shown here is derived from an EMBL/GenBank/DDBJ whole genome shotgun (WGS) entry which is preliminary data.</text>
</comment>
<evidence type="ECO:0000256" key="1">
    <source>
        <dbReference type="ARBA" id="ARBA00022490"/>
    </source>
</evidence>
<reference evidence="7 8" key="1">
    <citation type="journal article" date="2016" name="Nat. Commun.">
        <title>Thousands of microbial genomes shed light on interconnected biogeochemical processes in an aquifer system.</title>
        <authorList>
            <person name="Anantharaman K."/>
            <person name="Brown C.T."/>
            <person name="Hug L.A."/>
            <person name="Sharon I."/>
            <person name="Castelle C.J."/>
            <person name="Probst A.J."/>
            <person name="Thomas B.C."/>
            <person name="Singh A."/>
            <person name="Wilkins M.J."/>
            <person name="Karaoz U."/>
            <person name="Brodie E.L."/>
            <person name="Williams K.H."/>
            <person name="Hubbard S.S."/>
            <person name="Banfield J.F."/>
        </authorList>
    </citation>
    <scope>NUCLEOTIDE SEQUENCE [LARGE SCALE GENOMIC DNA]</scope>
</reference>
<dbReference type="AlphaFoldDB" id="A0A1F6E512"/>
<dbReference type="InterPro" id="IPR006641">
    <property type="entry name" value="YqgF/RNaseH-like_dom"/>
</dbReference>
<keyword evidence="4 5" id="KW-0378">Hydrolase</keyword>
<dbReference type="CDD" id="cd16964">
    <property type="entry name" value="YqgF"/>
    <property type="match status" value="1"/>
</dbReference>
<sequence length="129" mass="14164">MKYLGIDFGTKRVGVAVSDAEGTIAFPRTTFANDDRLLPQLVELANDEKVVTIVVGDTRSFSGLENPVTKESDEFVERLKKATGLDVIRAWEAGSSIEASRYTPEERGHDDSSAAAVILQRFLDMRTGK</sequence>
<comment type="function">
    <text evidence="5">Could be a nuclease involved in processing of the 5'-end of pre-16S rRNA.</text>
</comment>
<protein>
    <recommendedName>
        <fullName evidence="5">Putative pre-16S rRNA nuclease</fullName>
        <ecNumber evidence="5">3.1.-.-</ecNumber>
    </recommendedName>
</protein>
<keyword evidence="1 5" id="KW-0963">Cytoplasm</keyword>
<feature type="domain" description="YqgF/RNase H-like" evidence="6">
    <location>
        <begin position="1"/>
        <end position="99"/>
    </location>
</feature>
<dbReference type="HAMAP" id="MF_00651">
    <property type="entry name" value="Nuclease_YqgF"/>
    <property type="match status" value="1"/>
</dbReference>